<organism evidence="8 9">
    <name type="scientific">Chelatococcus sambhunathii</name>
    <dbReference type="NCBI Taxonomy" id="363953"/>
    <lineage>
        <taxon>Bacteria</taxon>
        <taxon>Pseudomonadati</taxon>
        <taxon>Pseudomonadota</taxon>
        <taxon>Alphaproteobacteria</taxon>
        <taxon>Hyphomicrobiales</taxon>
        <taxon>Chelatococcaceae</taxon>
        <taxon>Chelatococcus</taxon>
    </lineage>
</organism>
<comment type="similarity">
    <text evidence="1 4">Belongs to the SIS family. GutQ/KpsF subfamily.</text>
</comment>
<dbReference type="PROSITE" id="PS51371">
    <property type="entry name" value="CBS"/>
    <property type="match status" value="2"/>
</dbReference>
<evidence type="ECO:0000313" key="8">
    <source>
        <dbReference type="EMBL" id="MDR4306700.1"/>
    </source>
</evidence>
<dbReference type="PROSITE" id="PS51464">
    <property type="entry name" value="SIS"/>
    <property type="match status" value="1"/>
</dbReference>
<comment type="caution">
    <text evidence="8">The sequence shown here is derived from an EMBL/GenBank/DDBJ whole genome shotgun (WGS) entry which is preliminary data.</text>
</comment>
<evidence type="ECO:0000313" key="9">
    <source>
        <dbReference type="Proteomes" id="UP001181622"/>
    </source>
</evidence>
<evidence type="ECO:0000256" key="4">
    <source>
        <dbReference type="PIRNR" id="PIRNR004692"/>
    </source>
</evidence>
<evidence type="ECO:0000256" key="3">
    <source>
        <dbReference type="ARBA" id="ARBA00023122"/>
    </source>
</evidence>
<feature type="domain" description="SIS" evidence="7">
    <location>
        <begin position="50"/>
        <end position="193"/>
    </location>
</feature>
<dbReference type="InterPro" id="IPR046342">
    <property type="entry name" value="CBS_dom_sf"/>
</dbReference>
<sequence>MAQPLRTSADDAETSAAVASAIRTVEIEQAGLASLAGALKGALGVAFAKAVDIIAASKGRVIVSGIGKSGHVARKIAATLASTGTPAFFVHPAEASHGDLGMIASDDVIVAISWSGETAELRDMLHYAHRFRVPLIAVTSSIASALGRAADVAMILPHVGEACPHGLAPTTSTTMQLALGDALSVALLENRKFTPGDFKRFHPGGKLGAVLTFVRDVMHVGDAVPVIRAGAPMSEALIVMSQKSFGCVGVVGGDGALVGIVTDGDLRRHMGPGLTAMTVDAVMTRSPRVIGPDDLAAGAMSELQGRSITALFVVDAGKPVGLVHIHDLLKLGLA</sequence>
<dbReference type="InterPro" id="IPR046348">
    <property type="entry name" value="SIS_dom_sf"/>
</dbReference>
<dbReference type="GO" id="GO:0016853">
    <property type="term" value="F:isomerase activity"/>
    <property type="evidence" value="ECO:0007669"/>
    <property type="project" value="UniProtKB-KW"/>
</dbReference>
<keyword evidence="3 5" id="KW-0129">CBS domain</keyword>
<protein>
    <submittedName>
        <fullName evidence="8">KpsF/GutQ family sugar-phosphate isomerase</fullName>
    </submittedName>
</protein>
<evidence type="ECO:0000256" key="5">
    <source>
        <dbReference type="PROSITE-ProRule" id="PRU00703"/>
    </source>
</evidence>
<evidence type="ECO:0000256" key="1">
    <source>
        <dbReference type="ARBA" id="ARBA00008165"/>
    </source>
</evidence>
<gene>
    <name evidence="8" type="ORF">IHQ68_08725</name>
</gene>
<dbReference type="SMART" id="SM00116">
    <property type="entry name" value="CBS"/>
    <property type="match status" value="2"/>
</dbReference>
<dbReference type="EMBL" id="JADBEO010000015">
    <property type="protein sequence ID" value="MDR4306700.1"/>
    <property type="molecule type" value="Genomic_DNA"/>
</dbReference>
<dbReference type="InterPro" id="IPR001347">
    <property type="entry name" value="SIS_dom"/>
</dbReference>
<keyword evidence="2" id="KW-0677">Repeat</keyword>
<dbReference type="Pfam" id="PF00571">
    <property type="entry name" value="CBS"/>
    <property type="match status" value="2"/>
</dbReference>
<feature type="domain" description="CBS" evidence="6">
    <location>
        <begin position="283"/>
        <end position="334"/>
    </location>
</feature>
<dbReference type="PANTHER" id="PTHR42745:SF1">
    <property type="entry name" value="ARABINOSE 5-PHOSPHATE ISOMERASE KDSD"/>
    <property type="match status" value="1"/>
</dbReference>
<reference evidence="8" key="1">
    <citation type="submission" date="2020-10" db="EMBL/GenBank/DDBJ databases">
        <authorList>
            <person name="Abbas A."/>
            <person name="Razzaq R."/>
            <person name="Waqas M."/>
            <person name="Abbas N."/>
            <person name="Nielsen T.K."/>
            <person name="Hansen L.H."/>
            <person name="Hussain S."/>
            <person name="Shahid M."/>
        </authorList>
    </citation>
    <scope>NUCLEOTIDE SEQUENCE</scope>
    <source>
        <strain evidence="8">S14</strain>
    </source>
</reference>
<proteinExistence type="inferred from homology"/>
<accession>A0ABU1DF75</accession>
<dbReference type="InterPro" id="IPR004800">
    <property type="entry name" value="KdsD/KpsF-type"/>
</dbReference>
<dbReference type="InterPro" id="IPR035474">
    <property type="entry name" value="SIS_Kpsf"/>
</dbReference>
<evidence type="ECO:0000256" key="2">
    <source>
        <dbReference type="ARBA" id="ARBA00022737"/>
    </source>
</evidence>
<dbReference type="Gene3D" id="3.40.50.10490">
    <property type="entry name" value="Glucose-6-phosphate isomerase like protein, domain 1"/>
    <property type="match status" value="1"/>
</dbReference>
<name>A0ABU1DF75_9HYPH</name>
<dbReference type="SUPFAM" id="SSF53697">
    <property type="entry name" value="SIS domain"/>
    <property type="match status" value="1"/>
</dbReference>
<dbReference type="PANTHER" id="PTHR42745">
    <property type="match status" value="1"/>
</dbReference>
<feature type="domain" description="CBS" evidence="6">
    <location>
        <begin position="218"/>
        <end position="277"/>
    </location>
</feature>
<dbReference type="CDD" id="cd04604">
    <property type="entry name" value="CBS_pair_SIS_assoc"/>
    <property type="match status" value="1"/>
</dbReference>
<dbReference type="NCBIfam" id="TIGR00393">
    <property type="entry name" value="kpsF"/>
    <property type="match status" value="1"/>
</dbReference>
<dbReference type="PIRSF" id="PIRSF004692">
    <property type="entry name" value="KdsD_KpsF"/>
    <property type="match status" value="1"/>
</dbReference>
<evidence type="ECO:0000259" key="6">
    <source>
        <dbReference type="PROSITE" id="PS51371"/>
    </source>
</evidence>
<dbReference type="InterPro" id="IPR050986">
    <property type="entry name" value="GutQ/KpsF_isomerases"/>
</dbReference>
<keyword evidence="8" id="KW-0413">Isomerase</keyword>
<dbReference type="InterPro" id="IPR000644">
    <property type="entry name" value="CBS_dom"/>
</dbReference>
<keyword evidence="9" id="KW-1185">Reference proteome</keyword>
<dbReference type="RefSeq" id="WP_309390815.1">
    <property type="nucleotide sequence ID" value="NZ_JADBEO010000015.1"/>
</dbReference>
<dbReference type="Pfam" id="PF01380">
    <property type="entry name" value="SIS"/>
    <property type="match status" value="1"/>
</dbReference>
<dbReference type="Gene3D" id="3.10.580.10">
    <property type="entry name" value="CBS-domain"/>
    <property type="match status" value="1"/>
</dbReference>
<evidence type="ECO:0000259" key="7">
    <source>
        <dbReference type="PROSITE" id="PS51464"/>
    </source>
</evidence>
<dbReference type="CDD" id="cd05014">
    <property type="entry name" value="SIS_Kpsf"/>
    <property type="match status" value="1"/>
</dbReference>
<dbReference type="Proteomes" id="UP001181622">
    <property type="component" value="Unassembled WGS sequence"/>
</dbReference>